<gene>
    <name evidence="1" type="ORF">F2P81_026234</name>
</gene>
<organism evidence="1 2">
    <name type="scientific">Scophthalmus maximus</name>
    <name type="common">Turbot</name>
    <name type="synonym">Psetta maxima</name>
    <dbReference type="NCBI Taxonomy" id="52904"/>
    <lineage>
        <taxon>Eukaryota</taxon>
        <taxon>Metazoa</taxon>
        <taxon>Chordata</taxon>
        <taxon>Craniata</taxon>
        <taxon>Vertebrata</taxon>
        <taxon>Euteleostomi</taxon>
        <taxon>Actinopterygii</taxon>
        <taxon>Neopterygii</taxon>
        <taxon>Teleostei</taxon>
        <taxon>Neoteleostei</taxon>
        <taxon>Acanthomorphata</taxon>
        <taxon>Carangaria</taxon>
        <taxon>Pleuronectiformes</taxon>
        <taxon>Pleuronectoidei</taxon>
        <taxon>Scophthalmidae</taxon>
        <taxon>Scophthalmus</taxon>
    </lineage>
</organism>
<sequence>MSVSPGKDQLVVFHTKDSRDLVVCLQGMVPANENRIGELSLIAGLSCVAEVIFCGCDFHTTPERLTRTVRGYRKMPIRRQCPYEDSPWLKPKDLIYLQVVYEMQSKVSTD</sequence>
<proteinExistence type="predicted"/>
<name>A0A6A4RI28_SCOMX</name>
<evidence type="ECO:0000313" key="1">
    <source>
        <dbReference type="EMBL" id="KAF0021513.1"/>
    </source>
</evidence>
<evidence type="ECO:0000313" key="2">
    <source>
        <dbReference type="Proteomes" id="UP000438429"/>
    </source>
</evidence>
<comment type="caution">
    <text evidence="1">The sequence shown here is derived from an EMBL/GenBank/DDBJ whole genome shotgun (WGS) entry which is preliminary data.</text>
</comment>
<dbReference type="Proteomes" id="UP000438429">
    <property type="component" value="Unassembled WGS sequence"/>
</dbReference>
<reference evidence="1 2" key="1">
    <citation type="submission" date="2019-06" db="EMBL/GenBank/DDBJ databases">
        <title>Draft genomes of female and male turbot (Scophthalmus maximus).</title>
        <authorList>
            <person name="Xu H."/>
            <person name="Xu X.-W."/>
            <person name="Shao C."/>
            <person name="Chen S."/>
        </authorList>
    </citation>
    <scope>NUCLEOTIDE SEQUENCE [LARGE SCALE GENOMIC DNA]</scope>
    <source>
        <strain evidence="1">Ysfricsl-2016a</strain>
        <tissue evidence="1">Blood</tissue>
    </source>
</reference>
<accession>A0A6A4RI28</accession>
<dbReference type="AlphaFoldDB" id="A0A6A4RI28"/>
<dbReference type="EMBL" id="VEVO01005824">
    <property type="protein sequence ID" value="KAF0021513.1"/>
    <property type="molecule type" value="Genomic_DNA"/>
</dbReference>
<protein>
    <submittedName>
        <fullName evidence="1">Uncharacterized protein</fullName>
    </submittedName>
</protein>